<dbReference type="Proteomes" id="UP000299102">
    <property type="component" value="Unassembled WGS sequence"/>
</dbReference>
<comment type="caution">
    <text evidence="2">The sequence shown here is derived from an EMBL/GenBank/DDBJ whole genome shotgun (WGS) entry which is preliminary data.</text>
</comment>
<protein>
    <submittedName>
        <fullName evidence="2">Uncharacterized protein</fullName>
    </submittedName>
</protein>
<gene>
    <name evidence="2" type="ORF">EVAR_81882_1</name>
</gene>
<proteinExistence type="predicted"/>
<organism evidence="2 3">
    <name type="scientific">Eumeta variegata</name>
    <name type="common">Bagworm moth</name>
    <name type="synonym">Eumeta japonica</name>
    <dbReference type="NCBI Taxonomy" id="151549"/>
    <lineage>
        <taxon>Eukaryota</taxon>
        <taxon>Metazoa</taxon>
        <taxon>Ecdysozoa</taxon>
        <taxon>Arthropoda</taxon>
        <taxon>Hexapoda</taxon>
        <taxon>Insecta</taxon>
        <taxon>Pterygota</taxon>
        <taxon>Neoptera</taxon>
        <taxon>Endopterygota</taxon>
        <taxon>Lepidoptera</taxon>
        <taxon>Glossata</taxon>
        <taxon>Ditrysia</taxon>
        <taxon>Tineoidea</taxon>
        <taxon>Psychidae</taxon>
        <taxon>Oiketicinae</taxon>
        <taxon>Eumeta</taxon>
    </lineage>
</organism>
<feature type="compositionally biased region" description="Polar residues" evidence="1">
    <location>
        <begin position="1"/>
        <end position="11"/>
    </location>
</feature>
<evidence type="ECO:0000313" key="2">
    <source>
        <dbReference type="EMBL" id="GBP30984.1"/>
    </source>
</evidence>
<evidence type="ECO:0000256" key="1">
    <source>
        <dbReference type="SAM" id="MobiDB-lite"/>
    </source>
</evidence>
<accession>A0A4C1UYW1</accession>
<dbReference type="AlphaFoldDB" id="A0A4C1UYW1"/>
<evidence type="ECO:0000313" key="3">
    <source>
        <dbReference type="Proteomes" id="UP000299102"/>
    </source>
</evidence>
<dbReference type="EMBL" id="BGZK01000240">
    <property type="protein sequence ID" value="GBP30984.1"/>
    <property type="molecule type" value="Genomic_DNA"/>
</dbReference>
<keyword evidence="3" id="KW-1185">Reference proteome</keyword>
<reference evidence="2 3" key="1">
    <citation type="journal article" date="2019" name="Commun. Biol.">
        <title>The bagworm genome reveals a unique fibroin gene that provides high tensile strength.</title>
        <authorList>
            <person name="Kono N."/>
            <person name="Nakamura H."/>
            <person name="Ohtoshi R."/>
            <person name="Tomita M."/>
            <person name="Numata K."/>
            <person name="Arakawa K."/>
        </authorList>
    </citation>
    <scope>NUCLEOTIDE SEQUENCE [LARGE SCALE GENOMIC DNA]</scope>
</reference>
<sequence length="182" mass="20508">MMVRSPGSSYGNPMHPYAGGRLKRTNFRHSKPTSLHETIDGEGLSKLRQGAPVSTRMNPTWGHVACERALALFVDISKRTFVYDARRCGSFSLCRQRDPLVVKKISLNRMGHARSQSIGNVGPSLTKGSEIEICPDDSLRNGFEPNRTGFSGNGHRWANSVNLKRLTWYPYYVYRGRRLLIP</sequence>
<name>A0A4C1UYW1_EUMVA</name>
<feature type="region of interest" description="Disordered" evidence="1">
    <location>
        <begin position="1"/>
        <end position="24"/>
    </location>
</feature>